<dbReference type="GO" id="GO:0015986">
    <property type="term" value="P:proton motive force-driven ATP synthesis"/>
    <property type="evidence" value="ECO:0007669"/>
    <property type="project" value="InterPro"/>
</dbReference>
<reference evidence="2" key="1">
    <citation type="submission" date="2018-05" db="EMBL/GenBank/DDBJ databases">
        <authorList>
            <person name="Lanie J.A."/>
            <person name="Ng W.-L."/>
            <person name="Kazmierczak K.M."/>
            <person name="Andrzejewski T.M."/>
            <person name="Davidsen T.M."/>
            <person name="Wayne K.J."/>
            <person name="Tettelin H."/>
            <person name="Glass J.I."/>
            <person name="Rusch D."/>
            <person name="Podicherti R."/>
            <person name="Tsui H.-C.T."/>
            <person name="Winkler M.E."/>
        </authorList>
    </citation>
    <scope>NUCLEOTIDE SEQUENCE</scope>
</reference>
<dbReference type="SUPFAM" id="SSF51344">
    <property type="entry name" value="Epsilon subunit of F1F0-ATP synthase N-terminal domain"/>
    <property type="match status" value="1"/>
</dbReference>
<organism evidence="2">
    <name type="scientific">marine metagenome</name>
    <dbReference type="NCBI Taxonomy" id="408172"/>
    <lineage>
        <taxon>unclassified sequences</taxon>
        <taxon>metagenomes</taxon>
        <taxon>ecological metagenomes</taxon>
    </lineage>
</organism>
<evidence type="ECO:0000313" key="2">
    <source>
        <dbReference type="EMBL" id="SVC07418.1"/>
    </source>
</evidence>
<proteinExistence type="predicted"/>
<gene>
    <name evidence="2" type="ORF">METZ01_LOCUS260272</name>
</gene>
<dbReference type="InterPro" id="IPR036771">
    <property type="entry name" value="ATPsynth_dsu/esu_N"/>
</dbReference>
<dbReference type="EMBL" id="UINC01072053">
    <property type="protein sequence ID" value="SVC07418.1"/>
    <property type="molecule type" value="Genomic_DNA"/>
</dbReference>
<name>A0A382J6L4_9ZZZZ</name>
<feature type="non-terminal residue" evidence="2">
    <location>
        <position position="32"/>
    </location>
</feature>
<protein>
    <recommendedName>
        <fullName evidence="1">ATP synthase F1 complex delta/epsilon subunit N-terminal domain-containing protein</fullName>
    </recommendedName>
</protein>
<sequence>MAENKLQLSIVTPEKLVLNDEVDQVNAPGVEG</sequence>
<dbReference type="AlphaFoldDB" id="A0A382J6L4"/>
<evidence type="ECO:0000259" key="1">
    <source>
        <dbReference type="Pfam" id="PF02823"/>
    </source>
</evidence>
<dbReference type="Gene3D" id="2.60.15.10">
    <property type="entry name" value="F0F1 ATP synthase delta/epsilon subunit, N-terminal"/>
    <property type="match status" value="1"/>
</dbReference>
<feature type="domain" description="ATP synthase F1 complex delta/epsilon subunit N-terminal" evidence="1">
    <location>
        <begin position="6"/>
        <end position="32"/>
    </location>
</feature>
<dbReference type="Pfam" id="PF02823">
    <property type="entry name" value="ATP-synt_DE_N"/>
    <property type="match status" value="1"/>
</dbReference>
<dbReference type="InterPro" id="IPR020546">
    <property type="entry name" value="ATP_synth_F1_dsu/esu_N"/>
</dbReference>
<accession>A0A382J6L4</accession>